<feature type="domain" description="Acyltransferase 3" evidence="2">
    <location>
        <begin position="8"/>
        <end position="315"/>
    </location>
</feature>
<feature type="transmembrane region" description="Helical" evidence="1">
    <location>
        <begin position="49"/>
        <end position="65"/>
    </location>
</feature>
<feature type="transmembrane region" description="Helical" evidence="1">
    <location>
        <begin position="12"/>
        <end position="28"/>
    </location>
</feature>
<accession>A0A1D7TZ55</accession>
<feature type="transmembrane region" description="Helical" evidence="1">
    <location>
        <begin position="295"/>
        <end position="318"/>
    </location>
</feature>
<feature type="transmembrane region" description="Helical" evidence="1">
    <location>
        <begin position="192"/>
        <end position="211"/>
    </location>
</feature>
<feature type="transmembrane region" description="Helical" evidence="1">
    <location>
        <begin position="163"/>
        <end position="185"/>
    </location>
</feature>
<evidence type="ECO:0000313" key="4">
    <source>
        <dbReference type="Proteomes" id="UP000094969"/>
    </source>
</evidence>
<feature type="transmembrane region" description="Helical" evidence="1">
    <location>
        <begin position="260"/>
        <end position="280"/>
    </location>
</feature>
<feature type="transmembrane region" description="Helical" evidence="1">
    <location>
        <begin position="126"/>
        <end position="143"/>
    </location>
</feature>
<dbReference type="InterPro" id="IPR002656">
    <property type="entry name" value="Acyl_transf_3_dom"/>
</dbReference>
<dbReference type="EMBL" id="CP017147">
    <property type="protein sequence ID" value="AOO80398.1"/>
    <property type="molecule type" value="Genomic_DNA"/>
</dbReference>
<sequence>MLLAGQFGERGVQLFYIASAFSMFLALERRPIGSAIDLRDFWIRRFARLAPMFWLAFMVYLPIYGDTPSFWAPEGPALLDKVLTVLMLHTWWPTAANSIVPGGWSVGVEMTFYAVLPVLVMLVRNLWAALLLLAAAFAASYPATQLLELLYAGTTTPVLINQFATVLSFPAQAPAFTCGIVLYFLHRAGARLHWSAATVLLFVGLAFMALIKNDTGYWFVVQGKAVLFTNLTLFGLGLLGFAAAVVLCPSLPLNNRVARYVGEVSYSLYLIHILWISYVLKSTKWLGLNLAGDVGFVTFTIITVITGTAAATVTYRLVEKPAIAWAKRLSDRSRRPVEFDAVSQST</sequence>
<proteinExistence type="predicted"/>
<dbReference type="PANTHER" id="PTHR23028:SF53">
    <property type="entry name" value="ACYL_TRANSF_3 DOMAIN-CONTAINING PROTEIN"/>
    <property type="match status" value="1"/>
</dbReference>
<dbReference type="AlphaFoldDB" id="A0A1D7TZ55"/>
<keyword evidence="1" id="KW-1133">Transmembrane helix</keyword>
<keyword evidence="1" id="KW-0472">Membrane</keyword>
<reference evidence="3 4" key="1">
    <citation type="journal article" date="2015" name="Antonie Van Leeuwenhoek">
        <title>Bosea vaviloviae sp. nov., a new species of slow-growing rhizobia isolated from nodules of the relict species Vavilovia formosa (Stev.) Fed.</title>
        <authorList>
            <person name="Safronova V.I."/>
            <person name="Kuznetsova I.G."/>
            <person name="Sazanova A.L."/>
            <person name="Kimeklis A.K."/>
            <person name="Belimov A.A."/>
            <person name="Andronov E.E."/>
            <person name="Pinaev A.G."/>
            <person name="Chizhevskaya E.P."/>
            <person name="Pukhaev A.R."/>
            <person name="Popov K.P."/>
            <person name="Willems A."/>
            <person name="Tikhonovich I.A."/>
        </authorList>
    </citation>
    <scope>NUCLEOTIDE SEQUENCE [LARGE SCALE GENOMIC DNA]</scope>
    <source>
        <strain evidence="3 4">Vaf18</strain>
    </source>
</reference>
<dbReference type="GO" id="GO:0009103">
    <property type="term" value="P:lipopolysaccharide biosynthetic process"/>
    <property type="evidence" value="ECO:0007669"/>
    <property type="project" value="TreeGrafter"/>
</dbReference>
<keyword evidence="1" id="KW-0812">Transmembrane</keyword>
<feature type="transmembrane region" description="Helical" evidence="1">
    <location>
        <begin position="231"/>
        <end position="248"/>
    </location>
</feature>
<dbReference type="InterPro" id="IPR050879">
    <property type="entry name" value="Acyltransferase_3"/>
</dbReference>
<dbReference type="STRING" id="1526658.BHK69_07905"/>
<evidence type="ECO:0000259" key="2">
    <source>
        <dbReference type="Pfam" id="PF01757"/>
    </source>
</evidence>
<protein>
    <recommendedName>
        <fullName evidence="2">Acyltransferase 3 domain-containing protein</fullName>
    </recommendedName>
</protein>
<name>A0A1D7TZ55_9HYPH</name>
<dbReference type="GO" id="GO:0016747">
    <property type="term" value="F:acyltransferase activity, transferring groups other than amino-acyl groups"/>
    <property type="evidence" value="ECO:0007669"/>
    <property type="project" value="InterPro"/>
</dbReference>
<evidence type="ECO:0000313" key="3">
    <source>
        <dbReference type="EMBL" id="AOO80398.1"/>
    </source>
</evidence>
<organism evidence="3 4">
    <name type="scientific">Bosea vaviloviae</name>
    <dbReference type="NCBI Taxonomy" id="1526658"/>
    <lineage>
        <taxon>Bacteria</taxon>
        <taxon>Pseudomonadati</taxon>
        <taxon>Pseudomonadota</taxon>
        <taxon>Alphaproteobacteria</taxon>
        <taxon>Hyphomicrobiales</taxon>
        <taxon>Boseaceae</taxon>
        <taxon>Bosea</taxon>
    </lineage>
</organism>
<dbReference type="Pfam" id="PF01757">
    <property type="entry name" value="Acyl_transf_3"/>
    <property type="match status" value="1"/>
</dbReference>
<dbReference type="Proteomes" id="UP000094969">
    <property type="component" value="Chromosome"/>
</dbReference>
<dbReference type="GO" id="GO:0016020">
    <property type="term" value="C:membrane"/>
    <property type="evidence" value="ECO:0007669"/>
    <property type="project" value="TreeGrafter"/>
</dbReference>
<keyword evidence="4" id="KW-1185">Reference proteome</keyword>
<dbReference type="PANTHER" id="PTHR23028">
    <property type="entry name" value="ACETYLTRANSFERASE"/>
    <property type="match status" value="1"/>
</dbReference>
<gene>
    <name evidence="3" type="ORF">BHK69_07905</name>
</gene>
<feature type="transmembrane region" description="Helical" evidence="1">
    <location>
        <begin position="99"/>
        <end position="119"/>
    </location>
</feature>
<evidence type="ECO:0000256" key="1">
    <source>
        <dbReference type="SAM" id="Phobius"/>
    </source>
</evidence>
<dbReference type="KEGG" id="bvv:BHK69_07905"/>